<accession>A0A835W074</accession>
<dbReference type="AlphaFoldDB" id="A0A835W074"/>
<protein>
    <submittedName>
        <fullName evidence="2">Uncharacterized protein</fullName>
    </submittedName>
</protein>
<gene>
    <name evidence="2" type="ORF">HYH02_012946</name>
</gene>
<dbReference type="EMBL" id="JAEHOD010000067">
    <property type="protein sequence ID" value="KAG2432373.1"/>
    <property type="molecule type" value="Genomic_DNA"/>
</dbReference>
<proteinExistence type="predicted"/>
<evidence type="ECO:0000313" key="3">
    <source>
        <dbReference type="Proteomes" id="UP000613740"/>
    </source>
</evidence>
<feature type="region of interest" description="Disordered" evidence="1">
    <location>
        <begin position="99"/>
        <end position="119"/>
    </location>
</feature>
<sequence length="119" mass="13468">MLVANALTMCSTMPEDEDIAFARLFLSRYSEIEKQILLHLYLQRPLHLQHLQHLLRAAAAAAIAMPIAFHWNWLLCGGACFLAQTPDMDHIGQPVRRAANAIRRHQRSSSSPEPDEENP</sequence>
<organism evidence="2 3">
    <name type="scientific">Chlamydomonas schloesseri</name>
    <dbReference type="NCBI Taxonomy" id="2026947"/>
    <lineage>
        <taxon>Eukaryota</taxon>
        <taxon>Viridiplantae</taxon>
        <taxon>Chlorophyta</taxon>
        <taxon>core chlorophytes</taxon>
        <taxon>Chlorophyceae</taxon>
        <taxon>CS clade</taxon>
        <taxon>Chlamydomonadales</taxon>
        <taxon>Chlamydomonadaceae</taxon>
        <taxon>Chlamydomonas</taxon>
    </lineage>
</organism>
<dbReference type="OrthoDB" id="532748at2759"/>
<keyword evidence="3" id="KW-1185">Reference proteome</keyword>
<evidence type="ECO:0000256" key="1">
    <source>
        <dbReference type="SAM" id="MobiDB-lite"/>
    </source>
</evidence>
<evidence type="ECO:0000313" key="2">
    <source>
        <dbReference type="EMBL" id="KAG2432373.1"/>
    </source>
</evidence>
<comment type="caution">
    <text evidence="2">The sequence shown here is derived from an EMBL/GenBank/DDBJ whole genome shotgun (WGS) entry which is preliminary data.</text>
</comment>
<reference evidence="2" key="1">
    <citation type="journal article" date="2020" name="bioRxiv">
        <title>Comparative genomics of Chlamydomonas.</title>
        <authorList>
            <person name="Craig R.J."/>
            <person name="Hasan A.R."/>
            <person name="Ness R.W."/>
            <person name="Keightley P.D."/>
        </authorList>
    </citation>
    <scope>NUCLEOTIDE SEQUENCE</scope>
    <source>
        <strain evidence="2">CCAP 11/173</strain>
    </source>
</reference>
<name>A0A835W074_9CHLO</name>
<dbReference type="Proteomes" id="UP000613740">
    <property type="component" value="Unassembled WGS sequence"/>
</dbReference>